<organism evidence="1 2">
    <name type="scientific">Parabacteroides faecalis</name>
    <dbReference type="NCBI Taxonomy" id="2924040"/>
    <lineage>
        <taxon>Bacteria</taxon>
        <taxon>Pseudomonadati</taxon>
        <taxon>Bacteroidota</taxon>
        <taxon>Bacteroidia</taxon>
        <taxon>Bacteroidales</taxon>
        <taxon>Tannerellaceae</taxon>
        <taxon>Parabacteroides</taxon>
    </lineage>
</organism>
<dbReference type="RefSeq" id="WP_243324970.1">
    <property type="nucleotide sequence ID" value="NZ_JAKZMM010000020.1"/>
</dbReference>
<proteinExistence type="predicted"/>
<evidence type="ECO:0000313" key="1">
    <source>
        <dbReference type="EMBL" id="MCJ2380764.1"/>
    </source>
</evidence>
<dbReference type="InterPro" id="IPR002591">
    <property type="entry name" value="Phosphodiest/P_Trfase"/>
</dbReference>
<dbReference type="Proteomes" id="UP001165444">
    <property type="component" value="Unassembled WGS sequence"/>
</dbReference>
<evidence type="ECO:0000313" key="2">
    <source>
        <dbReference type="Proteomes" id="UP001165444"/>
    </source>
</evidence>
<dbReference type="Pfam" id="PF01663">
    <property type="entry name" value="Phosphodiest"/>
    <property type="match status" value="1"/>
</dbReference>
<dbReference type="SUPFAM" id="SSF53649">
    <property type="entry name" value="Alkaline phosphatase-like"/>
    <property type="match status" value="1"/>
</dbReference>
<dbReference type="Gene3D" id="3.30.1360.150">
    <property type="match status" value="1"/>
</dbReference>
<keyword evidence="2" id="KW-1185">Reference proteome</keyword>
<name>A0ABT0C150_9BACT</name>
<protein>
    <submittedName>
        <fullName evidence="1">Alkaline phosphatase family protein</fullName>
    </submittedName>
</protein>
<comment type="caution">
    <text evidence="1">The sequence shown here is derived from an EMBL/GenBank/DDBJ whole genome shotgun (WGS) entry which is preliminary data.</text>
</comment>
<reference evidence="1 2" key="1">
    <citation type="submission" date="2022-03" db="EMBL/GenBank/DDBJ databases">
        <title>Parabacteroides sp. nov. isolated from swine feces.</title>
        <authorList>
            <person name="Bak J.E."/>
        </authorList>
    </citation>
    <scope>NUCLEOTIDE SEQUENCE [LARGE SCALE GENOMIC DNA]</scope>
    <source>
        <strain evidence="1 2">AGMB00274</strain>
    </source>
</reference>
<dbReference type="EMBL" id="JAKZMM010000020">
    <property type="protein sequence ID" value="MCJ2380764.1"/>
    <property type="molecule type" value="Genomic_DNA"/>
</dbReference>
<dbReference type="InterPro" id="IPR017850">
    <property type="entry name" value="Alkaline_phosphatase_core_sf"/>
</dbReference>
<sequence>MDKKVRKILSSLIAILAVTNMEAQQQVPKLVVCITVDQLRGDYIEYFYNTFGERGFKRLFNEGKVYQNIRFDFSNVDEASAFATLFTGSNPCFNGISSNYKYDFTNEKEISILWDASYLGNYTRENYSPKALFSSTIGDELKIASKGRSDVYAIAPNVEAAILSAGHAANGAFWIDNLNGKWATTTYYKSVPWYVERYNSGNESLSARLDKMVWTPSLPLEKLNAFPYTLDEIPFKYTFNERDVACYPRLKTTPFVNKEVNRLAMQFLEYAGFGTRTSPDMLSVTYYAGNFVGNMNKEYTHEIQDTYCQLDKDIEQLLDAIDKKVGLSKTLVVFTGSGYYKSEEEYTQELDAYVTGGEFHPKRCVALLNMYMMAIYGQQTNWVTGYYNNQIYLNRKAIEDAKLDLAEVQNKAAAFLKEFSGVQHVTTDNSLVFGDWNEGTAKFRQGTHHLKRGDLIIELQPGWKINKDDPKEKVKVIRNNAVLTPLIFLGNGLKPERIYREVKATEVAPSVTYILRIRPPNASQSLPLRELAVGNGQLSAPSK</sequence>
<accession>A0ABT0C150</accession>
<dbReference type="Gene3D" id="3.40.720.10">
    <property type="entry name" value="Alkaline Phosphatase, subunit A"/>
    <property type="match status" value="1"/>
</dbReference>
<dbReference type="PIRSF" id="PIRSF031924">
    <property type="entry name" value="Pi-irrepressible_AP"/>
    <property type="match status" value="1"/>
</dbReference>
<dbReference type="InterPro" id="IPR026263">
    <property type="entry name" value="Alkaline_phosphatase_prok"/>
</dbReference>
<gene>
    <name evidence="1" type="ORF">MUN53_09100</name>
</gene>
<dbReference type="CDD" id="cd16016">
    <property type="entry name" value="AP-SPAP"/>
    <property type="match status" value="1"/>
</dbReference>